<feature type="region of interest" description="Disordered" evidence="1">
    <location>
        <begin position="1"/>
        <end position="105"/>
    </location>
</feature>
<evidence type="ECO:0000313" key="3">
    <source>
        <dbReference type="Proteomes" id="UP000036403"/>
    </source>
</evidence>
<protein>
    <submittedName>
        <fullName evidence="2">Regulating synaptic membrane exocytosis protein 1-like isoform x1 protein</fullName>
    </submittedName>
</protein>
<gene>
    <name evidence="2" type="ORF">RF55_942</name>
</gene>
<dbReference type="Proteomes" id="UP000036403">
    <property type="component" value="Unassembled WGS sequence"/>
</dbReference>
<accession>A0A0J7L876</accession>
<dbReference type="PaxDb" id="67767-A0A0J7L876"/>
<dbReference type="STRING" id="67767.A0A0J7L876"/>
<feature type="non-terminal residue" evidence="2">
    <location>
        <position position="293"/>
    </location>
</feature>
<feature type="compositionally biased region" description="Basic and acidic residues" evidence="1">
    <location>
        <begin position="1"/>
        <end position="23"/>
    </location>
</feature>
<organism evidence="2 3">
    <name type="scientific">Lasius niger</name>
    <name type="common">Black garden ant</name>
    <dbReference type="NCBI Taxonomy" id="67767"/>
    <lineage>
        <taxon>Eukaryota</taxon>
        <taxon>Metazoa</taxon>
        <taxon>Ecdysozoa</taxon>
        <taxon>Arthropoda</taxon>
        <taxon>Hexapoda</taxon>
        <taxon>Insecta</taxon>
        <taxon>Pterygota</taxon>
        <taxon>Neoptera</taxon>
        <taxon>Endopterygota</taxon>
        <taxon>Hymenoptera</taxon>
        <taxon>Apocrita</taxon>
        <taxon>Aculeata</taxon>
        <taxon>Formicoidea</taxon>
        <taxon>Formicidae</taxon>
        <taxon>Formicinae</taxon>
        <taxon>Lasius</taxon>
        <taxon>Lasius</taxon>
    </lineage>
</organism>
<reference evidence="2 3" key="1">
    <citation type="submission" date="2015-04" db="EMBL/GenBank/DDBJ databases">
        <title>Lasius niger genome sequencing.</title>
        <authorList>
            <person name="Konorov E.A."/>
            <person name="Nikitin M.A."/>
            <person name="Kirill M.V."/>
            <person name="Chang P."/>
        </authorList>
    </citation>
    <scope>NUCLEOTIDE SEQUENCE [LARGE SCALE GENOMIC DNA]</scope>
    <source>
        <tissue evidence="2">Whole</tissue>
    </source>
</reference>
<evidence type="ECO:0000313" key="2">
    <source>
        <dbReference type="EMBL" id="KMR01441.1"/>
    </source>
</evidence>
<sequence>MFRKVAGERQREELRWERDLDRKSKSRGGSPDRHQASERGRATSPQRVGMPAQTGGKDRFIRLSIEQEGGDLDDEEEHRRRARRGGGTIRRKSRVTRQRSYDDEIKTAAAMTGGGAQPTHPDTGLGLPVQLPRRASAYDVYAAPGSSGLNAMAIAAAQQRASISAQGAREPEERPVTRRSSFRAVKPVMPYEVAADDEKMIKLDSSSAPAVAPPVSQPVLIPDEERRNRRRGSQLPDINAIRALTSAQPGAAKGAPSTAASRVAAEERELPRQGSLVDGEGIKIVIHDVDSDL</sequence>
<feature type="compositionally biased region" description="Basic and acidic residues" evidence="1">
    <location>
        <begin position="30"/>
        <end position="41"/>
    </location>
</feature>
<evidence type="ECO:0000256" key="1">
    <source>
        <dbReference type="SAM" id="MobiDB-lite"/>
    </source>
</evidence>
<dbReference type="AlphaFoldDB" id="A0A0J7L876"/>
<proteinExistence type="predicted"/>
<dbReference type="OrthoDB" id="10059918at2759"/>
<dbReference type="EMBL" id="LBMM01000306">
    <property type="protein sequence ID" value="KMR01441.1"/>
    <property type="molecule type" value="Genomic_DNA"/>
</dbReference>
<keyword evidence="3" id="KW-1185">Reference proteome</keyword>
<feature type="compositionally biased region" description="Basic residues" evidence="1">
    <location>
        <begin position="80"/>
        <end position="97"/>
    </location>
</feature>
<comment type="caution">
    <text evidence="2">The sequence shown here is derived from an EMBL/GenBank/DDBJ whole genome shotgun (WGS) entry which is preliminary data.</text>
</comment>
<feature type="region of interest" description="Disordered" evidence="1">
    <location>
        <begin position="205"/>
        <end position="277"/>
    </location>
</feature>
<name>A0A0J7L876_LASNI</name>